<proteinExistence type="inferred from homology"/>
<evidence type="ECO:0000256" key="3">
    <source>
        <dbReference type="ARBA" id="ARBA00022705"/>
    </source>
</evidence>
<comment type="caution">
    <text evidence="6">The sequence shown here is derived from an EMBL/GenBank/DDBJ whole genome shotgun (WGS) entry which is preliminary data.</text>
</comment>
<dbReference type="Proteomes" id="UP000232323">
    <property type="component" value="Unassembled WGS sequence"/>
</dbReference>
<evidence type="ECO:0000256" key="2">
    <source>
        <dbReference type="ARBA" id="ARBA00006677"/>
    </source>
</evidence>
<evidence type="ECO:0000256" key="4">
    <source>
        <dbReference type="ARBA" id="ARBA00023242"/>
    </source>
</evidence>
<keyword evidence="4" id="KW-0539">Nucleus</keyword>
<sequence length="209" mass="23516">MEYGRKGVELLKEIVHHDVDSLSAYNEDLVRTVITEVKEHNAQTIRITQQYESADSQVVSSDAWSDNLDAAAAVVVHIQCAIRNKKLLLAYMLQRVERLKNIRWSQKALPTSTAINCSPQELEFYKGYDRLLSRYMSKDNGIGLDLTLDIRPPKANNVLVKVLESQGDMMFSFGQASLMRGTLHLLPVEEAEPLIREGAVKMVHAGNGY</sequence>
<name>A0A250WXD5_9CHLO</name>
<dbReference type="InterPro" id="IPR036224">
    <property type="entry name" value="GINS_bundle-like_dom_sf"/>
</dbReference>
<feature type="domain" description="GINS subunit" evidence="5">
    <location>
        <begin position="79"/>
        <end position="138"/>
    </location>
</feature>
<reference evidence="6 7" key="1">
    <citation type="submission" date="2017-08" db="EMBL/GenBank/DDBJ databases">
        <title>Acidophilic green algal genome provides insights into adaptation to an acidic environment.</title>
        <authorList>
            <person name="Hirooka S."/>
            <person name="Hirose Y."/>
            <person name="Kanesaki Y."/>
            <person name="Higuchi S."/>
            <person name="Fujiwara T."/>
            <person name="Onuma R."/>
            <person name="Era A."/>
            <person name="Ohbayashi R."/>
            <person name="Uzuka A."/>
            <person name="Nozaki H."/>
            <person name="Yoshikawa H."/>
            <person name="Miyagishima S.Y."/>
        </authorList>
    </citation>
    <scope>NUCLEOTIDE SEQUENCE [LARGE SCALE GENOMIC DNA]</scope>
    <source>
        <strain evidence="6 7">NIES-2499</strain>
    </source>
</reference>
<evidence type="ECO:0000259" key="5">
    <source>
        <dbReference type="Pfam" id="PF05916"/>
    </source>
</evidence>
<keyword evidence="3" id="KW-0235">DNA replication</keyword>
<comment type="similarity">
    <text evidence="2">Belongs to the GINS1/PSF1 family.</text>
</comment>
<organism evidence="6 7">
    <name type="scientific">Chlamydomonas eustigma</name>
    <dbReference type="NCBI Taxonomy" id="1157962"/>
    <lineage>
        <taxon>Eukaryota</taxon>
        <taxon>Viridiplantae</taxon>
        <taxon>Chlorophyta</taxon>
        <taxon>core chlorophytes</taxon>
        <taxon>Chlorophyceae</taxon>
        <taxon>CS clade</taxon>
        <taxon>Chlamydomonadales</taxon>
        <taxon>Chlamydomonadaceae</taxon>
        <taxon>Chlamydomonas</taxon>
    </lineage>
</organism>
<dbReference type="PANTHER" id="PTHR12914">
    <property type="entry name" value="PARTNER OF SLD5"/>
    <property type="match status" value="1"/>
</dbReference>
<protein>
    <recommendedName>
        <fullName evidence="5">GINS subunit domain-containing protein</fullName>
    </recommendedName>
</protein>
<dbReference type="CDD" id="cd11710">
    <property type="entry name" value="GINS_A_psf1"/>
    <property type="match status" value="1"/>
</dbReference>
<evidence type="ECO:0000313" key="7">
    <source>
        <dbReference type="Proteomes" id="UP000232323"/>
    </source>
</evidence>
<evidence type="ECO:0000313" key="6">
    <source>
        <dbReference type="EMBL" id="GAX75503.1"/>
    </source>
</evidence>
<comment type="subcellular location">
    <subcellularLocation>
        <location evidence="1">Nucleus</location>
    </subcellularLocation>
</comment>
<dbReference type="EMBL" id="BEGY01000012">
    <property type="protein sequence ID" value="GAX75503.1"/>
    <property type="molecule type" value="Genomic_DNA"/>
</dbReference>
<dbReference type="PANTHER" id="PTHR12914:SF2">
    <property type="entry name" value="DNA REPLICATION COMPLEX GINS PROTEIN PSF1"/>
    <property type="match status" value="1"/>
</dbReference>
<dbReference type="Gene3D" id="1.20.58.1030">
    <property type="match status" value="1"/>
</dbReference>
<dbReference type="AlphaFoldDB" id="A0A250WXD5"/>
<evidence type="ECO:0000256" key="1">
    <source>
        <dbReference type="ARBA" id="ARBA00004123"/>
    </source>
</evidence>
<accession>A0A250WXD5</accession>
<dbReference type="OrthoDB" id="10252587at2759"/>
<keyword evidence="7" id="KW-1185">Reference proteome</keyword>
<dbReference type="Pfam" id="PF05916">
    <property type="entry name" value="Sld5"/>
    <property type="match status" value="1"/>
</dbReference>
<dbReference type="InterPro" id="IPR021151">
    <property type="entry name" value="GINS_A"/>
</dbReference>
<gene>
    <name evidence="6" type="ORF">CEUSTIGMA_g2946.t1</name>
</gene>
<dbReference type="InterPro" id="IPR005339">
    <property type="entry name" value="GINS_Psf1"/>
</dbReference>
<dbReference type="STRING" id="1157962.A0A250WXD5"/>
<dbReference type="SUPFAM" id="SSF158573">
    <property type="entry name" value="GINS helical bundle-like"/>
    <property type="match status" value="1"/>
</dbReference>
<dbReference type="GO" id="GO:1902983">
    <property type="term" value="P:DNA strand elongation involved in mitotic DNA replication"/>
    <property type="evidence" value="ECO:0007669"/>
    <property type="project" value="TreeGrafter"/>
</dbReference>
<dbReference type="GO" id="GO:0000811">
    <property type="term" value="C:GINS complex"/>
    <property type="evidence" value="ECO:0007669"/>
    <property type="project" value="InterPro"/>
</dbReference>